<dbReference type="GO" id="GO:0006788">
    <property type="term" value="P:heme oxidation"/>
    <property type="evidence" value="ECO:0007669"/>
    <property type="project" value="InterPro"/>
</dbReference>
<evidence type="ECO:0000313" key="6">
    <source>
        <dbReference type="EMBL" id="AEI13572.1"/>
    </source>
</evidence>
<dbReference type="PRINTS" id="PR00088">
    <property type="entry name" value="HAEMOXYGNASE"/>
</dbReference>
<evidence type="ECO:0000256" key="3">
    <source>
        <dbReference type="ARBA" id="ARBA00023004"/>
    </source>
</evidence>
<dbReference type="PIRSF" id="PIRSF000343">
    <property type="entry name" value="Haem_Oase"/>
    <property type="match status" value="1"/>
</dbReference>
<feature type="binding site" description="axial binding residue" evidence="5">
    <location>
        <position position="29"/>
    </location>
    <ligand>
        <name>heme b</name>
        <dbReference type="ChEBI" id="CHEBI:60344"/>
    </ligand>
    <ligandPart>
        <name>Fe</name>
        <dbReference type="ChEBI" id="CHEBI:18248"/>
    </ligandPart>
</feature>
<dbReference type="GO" id="GO:0006979">
    <property type="term" value="P:response to oxidative stress"/>
    <property type="evidence" value="ECO:0007669"/>
    <property type="project" value="TreeGrafter"/>
</dbReference>
<dbReference type="HOGENOM" id="CLU_057050_2_0_11"/>
<dbReference type="EMBL" id="CP002665">
    <property type="protein sequence ID" value="AEI13572.1"/>
    <property type="molecule type" value="Genomic_DNA"/>
</dbReference>
<dbReference type="OrthoDB" id="5493802at2"/>
<feature type="binding site" evidence="4">
    <location>
        <position position="183"/>
    </location>
    <ligand>
        <name>heme b</name>
        <dbReference type="ChEBI" id="CHEBI:60344"/>
    </ligand>
</feature>
<dbReference type="PANTHER" id="PTHR10720">
    <property type="entry name" value="HEME OXYGENASE"/>
    <property type="match status" value="1"/>
</dbReference>
<keyword evidence="1 4" id="KW-0349">Heme</keyword>
<gene>
    <name evidence="6" type="ordered locus">Celgi_3080</name>
</gene>
<evidence type="ECO:0000256" key="1">
    <source>
        <dbReference type="ARBA" id="ARBA00022617"/>
    </source>
</evidence>
<evidence type="ECO:0000256" key="2">
    <source>
        <dbReference type="ARBA" id="ARBA00022723"/>
    </source>
</evidence>
<dbReference type="InterPro" id="IPR016084">
    <property type="entry name" value="Haem_Oase-like_multi-hlx"/>
</dbReference>
<keyword evidence="7" id="KW-1185">Reference proteome</keyword>
<dbReference type="Pfam" id="PF01126">
    <property type="entry name" value="Heme_oxygenase"/>
    <property type="match status" value="1"/>
</dbReference>
<dbReference type="eggNOG" id="COG5398">
    <property type="taxonomic scope" value="Bacteria"/>
</dbReference>
<feature type="binding site" evidence="4">
    <location>
        <position position="136"/>
    </location>
    <ligand>
        <name>heme b</name>
        <dbReference type="ChEBI" id="CHEBI:60344"/>
    </ligand>
</feature>
<dbReference type="Gene3D" id="1.20.910.10">
    <property type="entry name" value="Heme oxygenase-like"/>
    <property type="match status" value="1"/>
</dbReference>
<dbReference type="EC" id="1.14.14.18" evidence="6"/>
<evidence type="ECO:0000313" key="7">
    <source>
        <dbReference type="Proteomes" id="UP000000485"/>
    </source>
</evidence>
<keyword evidence="6" id="KW-0560">Oxidoreductase</keyword>
<dbReference type="Proteomes" id="UP000000485">
    <property type="component" value="Chromosome"/>
</dbReference>
<dbReference type="GO" id="GO:0004392">
    <property type="term" value="F:heme oxygenase (decyclizing) activity"/>
    <property type="evidence" value="ECO:0007669"/>
    <property type="project" value="UniProtKB-EC"/>
</dbReference>
<accession>F8A785</accession>
<evidence type="ECO:0000256" key="5">
    <source>
        <dbReference type="PIRSR" id="PIRSR000343-2"/>
    </source>
</evidence>
<proteinExistence type="predicted"/>
<dbReference type="InterPro" id="IPR002051">
    <property type="entry name" value="Haem_Oase"/>
</dbReference>
<organism evidence="6 7">
    <name type="scientific">Cellulomonas gilvus (strain ATCC 13127 / NRRL B-14078)</name>
    <name type="common">Cellvibrio gilvus</name>
    <dbReference type="NCBI Taxonomy" id="593907"/>
    <lineage>
        <taxon>Bacteria</taxon>
        <taxon>Bacillati</taxon>
        <taxon>Actinomycetota</taxon>
        <taxon>Actinomycetes</taxon>
        <taxon>Micrococcales</taxon>
        <taxon>Cellulomonadaceae</taxon>
        <taxon>Cellulomonas</taxon>
    </lineage>
</organism>
<dbReference type="GO" id="GO:0046872">
    <property type="term" value="F:metal ion binding"/>
    <property type="evidence" value="ECO:0007669"/>
    <property type="project" value="UniProtKB-KW"/>
</dbReference>
<keyword evidence="3 5" id="KW-0408">Iron</keyword>
<dbReference type="GO" id="GO:0042167">
    <property type="term" value="P:heme catabolic process"/>
    <property type="evidence" value="ECO:0007669"/>
    <property type="project" value="TreeGrafter"/>
</dbReference>
<evidence type="ECO:0000256" key="4">
    <source>
        <dbReference type="PIRSR" id="PIRSR000343-1"/>
    </source>
</evidence>
<feature type="binding site" evidence="4">
    <location>
        <position position="22"/>
    </location>
    <ligand>
        <name>heme b</name>
        <dbReference type="ChEBI" id="CHEBI:60344"/>
    </ligand>
</feature>
<dbReference type="RefSeq" id="WP_013885089.1">
    <property type="nucleotide sequence ID" value="NC_015671.1"/>
</dbReference>
<dbReference type="KEGG" id="cga:Celgi_3080"/>
<dbReference type="STRING" id="593907.Celgi_3080"/>
<dbReference type="InterPro" id="IPR016053">
    <property type="entry name" value="Haem_Oase-like"/>
</dbReference>
<dbReference type="GO" id="GO:0020037">
    <property type="term" value="F:heme binding"/>
    <property type="evidence" value="ECO:0007669"/>
    <property type="project" value="TreeGrafter"/>
</dbReference>
<keyword evidence="2 5" id="KW-0479">Metal-binding</keyword>
<protein>
    <submittedName>
        <fullName evidence="6">Heme oxygenase</fullName>
        <ecNumber evidence="6">1.14.14.18</ecNumber>
    </submittedName>
</protein>
<dbReference type="AlphaFoldDB" id="F8A785"/>
<dbReference type="PANTHER" id="PTHR10720:SF0">
    <property type="entry name" value="HEME OXYGENASE"/>
    <property type="match status" value="1"/>
</dbReference>
<dbReference type="SUPFAM" id="SSF48613">
    <property type="entry name" value="Heme oxygenase-like"/>
    <property type="match status" value="1"/>
</dbReference>
<name>F8A785_CELGA</name>
<reference evidence="7" key="1">
    <citation type="submission" date="2011-04" db="EMBL/GenBank/DDBJ databases">
        <title>Complete sequence of Cellvibrio gilvus ATCC 13127.</title>
        <authorList>
            <person name="Lucas S."/>
            <person name="Han J."/>
            <person name="Lapidus A."/>
            <person name="Cheng J.-F."/>
            <person name="Goodwin L."/>
            <person name="Pitluck S."/>
            <person name="Peters L."/>
            <person name="Munk A."/>
            <person name="Detter J.C."/>
            <person name="Han C."/>
            <person name="Tapia R."/>
            <person name="Land M."/>
            <person name="Hauser L."/>
            <person name="Kyrpides N."/>
            <person name="Ivanova N."/>
            <person name="Ovchinnikova G."/>
            <person name="Pagani I."/>
            <person name="Mead D."/>
            <person name="Brumm P."/>
            <person name="Woyke T."/>
        </authorList>
    </citation>
    <scope>NUCLEOTIDE SEQUENCE [LARGE SCALE GENOMIC DNA]</scope>
    <source>
        <strain evidence="7">ATCC 13127 / NRRL B-14078</strain>
    </source>
</reference>
<sequence>MTTTASPPTPVATAAPLSTALREGTREQHGQAEGMQFVEALLAGRLGRAAYTDLAVQQLAVYTALEHAGGLLRGAGADHGLVFDELTRVPAIERDLAYLLGPAWRDRVEVLPATRAYAERLGDCATDLCRYAAHAYTRYLGDLSGGQVVKRMVQRHYGLGDAGVQFYDFPEIHKLKPFKDVYRDRLDRLPLDAAQRAAVVDEARVAFRLNQAMFAELGEHHLNG</sequence>
<dbReference type="CDD" id="cd19165">
    <property type="entry name" value="HemeO"/>
    <property type="match status" value="1"/>
</dbReference>